<feature type="transmembrane region" description="Helical" evidence="6">
    <location>
        <begin position="241"/>
        <end position="263"/>
    </location>
</feature>
<evidence type="ECO:0000313" key="7">
    <source>
        <dbReference type="EMBL" id="SIQ79938.1"/>
    </source>
</evidence>
<dbReference type="InterPro" id="IPR002549">
    <property type="entry name" value="AI-2E-like"/>
</dbReference>
<dbReference type="PANTHER" id="PTHR21716">
    <property type="entry name" value="TRANSMEMBRANE PROTEIN"/>
    <property type="match status" value="1"/>
</dbReference>
<sequence>MKKFDNLLPEIIFLLVLTAFSLAFFRLMSPFLLSAFLAVVLANLFWPIFDRISRRFGKPRLAAALTTGLIILIVIIPAGTVTALVAAEVIELVGIFRRQWGETPVTELLTILQEHVAALPLIRSVLAYLPEEEVARAFEETFRASGDHLLRMARRYLGSVSTGLFKFLITILLTFFFILDGPRMVHRIKEFLPLSDHNIDQITSETVNTIGATLASTVFLGILEGAMTTILFLSLGLPSPFLWGVVTMVLSMIPLVGTNLILLPAGILSILLGRPLAGFIIICVGAGIVGINQNIIRPKLVGNRTGLHPALALLSTIGGLAHLGLIGFLVGPVAASLFIVTWRQFGKRYERILAEKNTPLL</sequence>
<keyword evidence="3 6" id="KW-0812">Transmembrane</keyword>
<dbReference type="STRING" id="159291.SAMN05920897_11546"/>
<dbReference type="RefSeq" id="WP_076489443.1">
    <property type="nucleotide sequence ID" value="NZ_FTMS01000015.1"/>
</dbReference>
<feature type="transmembrane region" description="Helical" evidence="6">
    <location>
        <begin position="7"/>
        <end position="25"/>
    </location>
</feature>
<feature type="transmembrane region" description="Helical" evidence="6">
    <location>
        <begin position="214"/>
        <end position="235"/>
    </location>
</feature>
<feature type="transmembrane region" description="Helical" evidence="6">
    <location>
        <begin position="156"/>
        <end position="179"/>
    </location>
</feature>
<keyword evidence="4 6" id="KW-1133">Transmembrane helix</keyword>
<keyword evidence="8" id="KW-1185">Reference proteome</keyword>
<comment type="similarity">
    <text evidence="2">Belongs to the autoinducer-2 exporter (AI-2E) (TC 2.A.86) family.</text>
</comment>
<feature type="transmembrane region" description="Helical" evidence="6">
    <location>
        <begin position="316"/>
        <end position="342"/>
    </location>
</feature>
<reference evidence="7 8" key="1">
    <citation type="submission" date="2017-01" db="EMBL/GenBank/DDBJ databases">
        <authorList>
            <person name="Mah S.A."/>
            <person name="Swanson W.J."/>
            <person name="Moy G.W."/>
            <person name="Vacquier V.D."/>
        </authorList>
    </citation>
    <scope>NUCLEOTIDE SEQUENCE [LARGE SCALE GENOMIC DNA]</scope>
    <source>
        <strain evidence="7 8">ASpG1</strain>
    </source>
</reference>
<dbReference type="GO" id="GO:0016020">
    <property type="term" value="C:membrane"/>
    <property type="evidence" value="ECO:0007669"/>
    <property type="project" value="UniProtKB-SubCell"/>
</dbReference>
<dbReference type="AlphaFoldDB" id="A0A1N6VQC4"/>
<evidence type="ECO:0000313" key="8">
    <source>
        <dbReference type="Proteomes" id="UP000186400"/>
    </source>
</evidence>
<comment type="subcellular location">
    <subcellularLocation>
        <location evidence="1">Membrane</location>
        <topology evidence="1">Multi-pass membrane protein</topology>
    </subcellularLocation>
</comment>
<evidence type="ECO:0000256" key="6">
    <source>
        <dbReference type="SAM" id="Phobius"/>
    </source>
</evidence>
<protein>
    <submittedName>
        <fullName evidence="7">Predicted PurR-regulated permease PerM</fullName>
    </submittedName>
</protein>
<gene>
    <name evidence="7" type="ORF">SAMN05920897_11546</name>
</gene>
<evidence type="ECO:0000256" key="3">
    <source>
        <dbReference type="ARBA" id="ARBA00022692"/>
    </source>
</evidence>
<feature type="transmembrane region" description="Helical" evidence="6">
    <location>
        <begin position="61"/>
        <end position="87"/>
    </location>
</feature>
<feature type="transmembrane region" description="Helical" evidence="6">
    <location>
        <begin position="275"/>
        <end position="296"/>
    </location>
</feature>
<name>A0A1N6VQC4_9SPIO</name>
<keyword evidence="5 6" id="KW-0472">Membrane</keyword>
<proteinExistence type="inferred from homology"/>
<dbReference type="Proteomes" id="UP000186400">
    <property type="component" value="Unassembled WGS sequence"/>
</dbReference>
<evidence type="ECO:0000256" key="4">
    <source>
        <dbReference type="ARBA" id="ARBA00022989"/>
    </source>
</evidence>
<feature type="transmembrane region" description="Helical" evidence="6">
    <location>
        <begin position="31"/>
        <end position="49"/>
    </location>
</feature>
<organism evidence="7 8">
    <name type="scientific">Alkalispirochaeta americana</name>
    <dbReference type="NCBI Taxonomy" id="159291"/>
    <lineage>
        <taxon>Bacteria</taxon>
        <taxon>Pseudomonadati</taxon>
        <taxon>Spirochaetota</taxon>
        <taxon>Spirochaetia</taxon>
        <taxon>Spirochaetales</taxon>
        <taxon>Spirochaetaceae</taxon>
        <taxon>Alkalispirochaeta</taxon>
    </lineage>
</organism>
<accession>A0A1N6VQC4</accession>
<dbReference type="EMBL" id="FTMS01000015">
    <property type="protein sequence ID" value="SIQ79938.1"/>
    <property type="molecule type" value="Genomic_DNA"/>
</dbReference>
<dbReference type="OrthoDB" id="369625at2"/>
<dbReference type="Pfam" id="PF01594">
    <property type="entry name" value="AI-2E_transport"/>
    <property type="match status" value="1"/>
</dbReference>
<evidence type="ECO:0000256" key="5">
    <source>
        <dbReference type="ARBA" id="ARBA00023136"/>
    </source>
</evidence>
<evidence type="ECO:0000256" key="1">
    <source>
        <dbReference type="ARBA" id="ARBA00004141"/>
    </source>
</evidence>
<evidence type="ECO:0000256" key="2">
    <source>
        <dbReference type="ARBA" id="ARBA00009773"/>
    </source>
</evidence>
<dbReference type="PANTHER" id="PTHR21716:SF4">
    <property type="entry name" value="TRANSMEMBRANE PROTEIN 245"/>
    <property type="match status" value="1"/>
</dbReference>